<protein>
    <submittedName>
        <fullName evidence="1">Uncharacterized protein</fullName>
    </submittedName>
</protein>
<keyword evidence="2" id="KW-1185">Reference proteome</keyword>
<reference evidence="1" key="1">
    <citation type="submission" date="2020-08" db="EMBL/GenBank/DDBJ databases">
        <title>Multicomponent nature underlies the extraordinary mechanical properties of spider dragline silk.</title>
        <authorList>
            <person name="Kono N."/>
            <person name="Nakamura H."/>
            <person name="Mori M."/>
            <person name="Yoshida Y."/>
            <person name="Ohtoshi R."/>
            <person name="Malay A.D."/>
            <person name="Moran D.A.P."/>
            <person name="Tomita M."/>
            <person name="Numata K."/>
            <person name="Arakawa K."/>
        </authorList>
    </citation>
    <scope>NUCLEOTIDE SEQUENCE</scope>
</reference>
<sequence length="100" mass="11467">MWKNVTLCLPSLNRTPTVTKHFTVHSQQAFIYDEHITPTCPLIPDNSSHFHWQPCCLSDIGIRTQCDVIWCPAIQESPHTVSKEVFIRECGRTSHSVLLH</sequence>
<evidence type="ECO:0000313" key="2">
    <source>
        <dbReference type="Proteomes" id="UP000886998"/>
    </source>
</evidence>
<dbReference type="Proteomes" id="UP000886998">
    <property type="component" value="Unassembled WGS sequence"/>
</dbReference>
<accession>A0A8X7CE25</accession>
<proteinExistence type="predicted"/>
<evidence type="ECO:0000313" key="1">
    <source>
        <dbReference type="EMBL" id="GFY62795.1"/>
    </source>
</evidence>
<name>A0A8X7CE25_9ARAC</name>
<dbReference type="EMBL" id="BMAV01014421">
    <property type="protein sequence ID" value="GFY62795.1"/>
    <property type="molecule type" value="Genomic_DNA"/>
</dbReference>
<organism evidence="1 2">
    <name type="scientific">Trichonephila inaurata madagascariensis</name>
    <dbReference type="NCBI Taxonomy" id="2747483"/>
    <lineage>
        <taxon>Eukaryota</taxon>
        <taxon>Metazoa</taxon>
        <taxon>Ecdysozoa</taxon>
        <taxon>Arthropoda</taxon>
        <taxon>Chelicerata</taxon>
        <taxon>Arachnida</taxon>
        <taxon>Araneae</taxon>
        <taxon>Araneomorphae</taxon>
        <taxon>Entelegynae</taxon>
        <taxon>Araneoidea</taxon>
        <taxon>Nephilidae</taxon>
        <taxon>Trichonephila</taxon>
        <taxon>Trichonephila inaurata</taxon>
    </lineage>
</organism>
<comment type="caution">
    <text evidence="1">The sequence shown here is derived from an EMBL/GenBank/DDBJ whole genome shotgun (WGS) entry which is preliminary data.</text>
</comment>
<dbReference type="AlphaFoldDB" id="A0A8X7CE25"/>
<gene>
    <name evidence="1" type="ORF">TNIN_345001</name>
</gene>